<dbReference type="RefSeq" id="WP_147686816.1">
    <property type="nucleotide sequence ID" value="NZ_VDUX01000005.1"/>
</dbReference>
<organism evidence="1 2">
    <name type="scientific">Aeromicrobium terrae</name>
    <dbReference type="NCBI Taxonomy" id="2498846"/>
    <lineage>
        <taxon>Bacteria</taxon>
        <taxon>Bacillati</taxon>
        <taxon>Actinomycetota</taxon>
        <taxon>Actinomycetes</taxon>
        <taxon>Propionibacteriales</taxon>
        <taxon>Nocardioidaceae</taxon>
        <taxon>Aeromicrobium</taxon>
    </lineage>
</organism>
<name>A0A5C8NIF9_9ACTN</name>
<dbReference type="Pfam" id="PF05960">
    <property type="entry name" value="DUF885"/>
    <property type="match status" value="1"/>
</dbReference>
<dbReference type="InterPro" id="IPR010281">
    <property type="entry name" value="DUF885"/>
</dbReference>
<dbReference type="AlphaFoldDB" id="A0A5C8NIF9"/>
<dbReference type="OrthoDB" id="9760040at2"/>
<comment type="caution">
    <text evidence="1">The sequence shown here is derived from an EMBL/GenBank/DDBJ whole genome shotgun (WGS) entry which is preliminary data.</text>
</comment>
<dbReference type="Proteomes" id="UP000321571">
    <property type="component" value="Unassembled WGS sequence"/>
</dbReference>
<accession>A0A5C8NIF9</accession>
<proteinExistence type="predicted"/>
<dbReference type="EMBL" id="VDUX01000005">
    <property type="protein sequence ID" value="TXL57916.1"/>
    <property type="molecule type" value="Genomic_DNA"/>
</dbReference>
<gene>
    <name evidence="1" type="ORF">FHP06_11300</name>
</gene>
<sequence>MTTERQPSDLDALADEWAETLLDLDPEWHVELGRPGREGDYGDLSPDGHAARREATAAMLARVDAAEPADAVDQVTKLELQRVLGIAVEQHDAGFWRHDLNVIASPAQNVRDIFDLMPTASAADWAHVATRLGNVRAAVDGYVESLRAGIEAGDTPAIRQVVEVADQVERQAEPDGFFAALALRGGDAGLPASLVADLEGGAESARAAYSVLARFLRDDLAPHARERDAVGRDVYALASRGFVGAEIDLDETYEWGVEELARMVAEQEAIARQIVPGGTVADAVAHLDADPSRMLQGTDALQAWMQETSDEAIDHLAGVHFDVPEPMRRLECMIAPTQLGGIYYTPPSEDFARAGRMWWSVPEGVTEFGTWRERTTVYHEGVPGHHLQCGYAVWNRGELNAWRRSMNWNSGHGEGWALYAERLMADLGFLDDPADRLGMLDGQRMRAARVVLDIGVHLEKPMPAALAGVPGRGRRDEQSTWTGDAAFGFMAQHVNMNAPFVRFEVNRYLGWAGQAPSYKVGQRLWEQLRDDARAAAGDAWDPRDFHRQALAVGSVSLGTLRDVVLG</sequence>
<reference evidence="1 2" key="1">
    <citation type="submission" date="2019-06" db="EMBL/GenBank/DDBJ databases">
        <title>Aeromicrobium sp. nov., isolated from a maize field.</title>
        <authorList>
            <person name="Lin S.-Y."/>
            <person name="Tsai C.-F."/>
            <person name="Young C.-C."/>
        </authorList>
    </citation>
    <scope>NUCLEOTIDE SEQUENCE [LARGE SCALE GENOMIC DNA]</scope>
    <source>
        <strain evidence="1 2">CC-CFT486</strain>
    </source>
</reference>
<dbReference type="PANTHER" id="PTHR33361:SF2">
    <property type="entry name" value="DUF885 DOMAIN-CONTAINING PROTEIN"/>
    <property type="match status" value="1"/>
</dbReference>
<evidence type="ECO:0000313" key="2">
    <source>
        <dbReference type="Proteomes" id="UP000321571"/>
    </source>
</evidence>
<dbReference type="PANTHER" id="PTHR33361">
    <property type="entry name" value="GLR0591 PROTEIN"/>
    <property type="match status" value="1"/>
</dbReference>
<protein>
    <submittedName>
        <fullName evidence="1">DUF885 domain-containing protein</fullName>
    </submittedName>
</protein>
<evidence type="ECO:0000313" key="1">
    <source>
        <dbReference type="EMBL" id="TXL57916.1"/>
    </source>
</evidence>
<keyword evidence="2" id="KW-1185">Reference proteome</keyword>